<dbReference type="RefSeq" id="WP_065957896.1">
    <property type="nucleotide sequence ID" value="NZ_LWRZ01000123.1"/>
</dbReference>
<dbReference type="GO" id="GO:0016817">
    <property type="term" value="F:hydrolase activity, acting on acid anhydrides"/>
    <property type="evidence" value="ECO:0007669"/>
    <property type="project" value="InterPro"/>
</dbReference>
<protein>
    <recommendedName>
        <fullName evidence="2">Primase C-terminal 2 domain-containing protein</fullName>
    </recommendedName>
</protein>
<dbReference type="Proteomes" id="UP000094893">
    <property type="component" value="Unassembled WGS sequence"/>
</dbReference>
<gene>
    <name evidence="3" type="ORF">A6P07_16025</name>
</gene>
<organism evidence="3 4">
    <name type="scientific">Acidithiobacillus thiooxidans</name>
    <name type="common">Thiobacillus thiooxidans</name>
    <dbReference type="NCBI Taxonomy" id="930"/>
    <lineage>
        <taxon>Bacteria</taxon>
        <taxon>Pseudomonadati</taxon>
        <taxon>Pseudomonadota</taxon>
        <taxon>Acidithiobacillia</taxon>
        <taxon>Acidithiobacillales</taxon>
        <taxon>Acidithiobacillaceae</taxon>
        <taxon>Acidithiobacillus</taxon>
    </lineage>
</organism>
<evidence type="ECO:0000259" key="2">
    <source>
        <dbReference type="Pfam" id="PF08707"/>
    </source>
</evidence>
<feature type="region of interest" description="Disordered" evidence="1">
    <location>
        <begin position="1110"/>
        <end position="1130"/>
    </location>
</feature>
<feature type="domain" description="Primase C-terminal 2" evidence="2">
    <location>
        <begin position="319"/>
        <end position="388"/>
    </location>
</feature>
<evidence type="ECO:0000256" key="1">
    <source>
        <dbReference type="SAM" id="MobiDB-lite"/>
    </source>
</evidence>
<evidence type="ECO:0000313" key="3">
    <source>
        <dbReference type="EMBL" id="OCX69666.1"/>
    </source>
</evidence>
<proteinExistence type="predicted"/>
<comment type="caution">
    <text evidence="3">The sequence shown here is derived from an EMBL/GenBank/DDBJ whole genome shotgun (WGS) entry which is preliminary data.</text>
</comment>
<dbReference type="Pfam" id="PF08707">
    <property type="entry name" value="PriCT_2"/>
    <property type="match status" value="1"/>
</dbReference>
<sequence length="1333" mass="147039">MSAKIAFTRITSYKTISKGFRLRGQGLEKIGGGSMYAGFAERLDIENLQELVPIILKMTTRQAMAYGTVKLPGARHEIVTKAKQMDGQNIARAREFFEFREGEPGLFLIDYDPAKDETPLPPEEVLAVLAKVSTAVGDAEKLLISSASSYIYRKSDDVCMKGAGGLHILMRASNAAEIPAIGEALNARLWFAGLGRITRTSDGKQLVRSLIDTTVWQPERLFYEAGADCGPGLIQRRPPFQYFAGGAISLSDIDLTPDEWDTFHEMVAKAKGGPTPPKPRGPGKNPAIVKKEREAARAANPVIQVEPLTPSTSARIMGALLYISPEVDYQTWLRLGMSLKNSYGDAAFDLWDNWSKPGSKYPGTANLRAKWLTFGGGRLTIRTLYHLAKENGWTPHTKWIELPLPVRELPESEHEPLATAVHIDSARDETADFFKKVILDPTPGTVSSAQITVGTGKTTTLKELFFGITMHNKKVLNVAKDKQQAAAYEKAGAFWRHGRECMPEGFASPWHCPHAVDGGNVQRLAEAEHRLHQMCRGGHCAHGNAFMLKKAERDGREPDEKAVRFFNKERPELKDAEPCGWFDHLADSQSRDIRVVTGAGVSQADMLDAAREDVDVIVVDEALQWSHSQFLDVPGIRKYVERLQEMRAAVAKQLADADAAFGTTAESFDDDESLAIFDAPAEIFAELSAKLGQQAGTGKKGEYQPIAFDIADIAAKLETLTDDRGVALWEKPSWKHWTDLVQAPLRALSAIRAGITANSLSIVDGKLHITYLHPLLEHAMREGIAVVILDATLAPTARALSTEIKKIVAEPNVDFVCDPRWFFSAKNDDKSLKKEARLVRRTLDALEKKTGHAEPYVICRMALAHYMLAEKEGIAPDEFASLPRDEKWRLSIGAGIGWWGWHDAAHDKWKGRDGLLWGQIPVPDDVRMQQYADYRAAMLLMGKCEDLPLPSGRWVDRAEVGTGDHVQISQARLPDQPEVRGWLLRVVSDQRVQAAGRSRAVCQDFPITIWQAGGYPVTGLAEHGIRVKYERLVPSLSRDEITAVASARRHRLMDEAAALAVSRGEKITRDRLRAFTNEICKSLITDESKSTDLVRSRYIYIYQPRTKSEHLERNENNELQEGGIKDADDGEEQKLFTDETGVWDHEYATWREAAHAGLRSHFAHDREAPVMPIVDIVDSSVVTDDCVTVPDMPEAAEDVNTPVETELPEPPVSVTVTVTPEVTTAELQIVPEHHAPALAAYASATLLANAVNVVSEKFGFGAVQEALAAAEAIFAGSGGDAGRIAKLAHQTQEYHSKTEEVSDAELATVLVLLSVLEPSSNSETEKDVQHVSL</sequence>
<dbReference type="EMBL" id="LWSA01000229">
    <property type="protein sequence ID" value="OCX69666.1"/>
    <property type="molecule type" value="Genomic_DNA"/>
</dbReference>
<accession>A0A1C2J4C6</accession>
<reference evidence="3 4" key="1">
    <citation type="journal article" date="2016" name="Int. J. Mol. Sci.">
        <title>Comparative genomics of the extreme acidophile Acidithiobacillus thiooxidans reveals intraspecific divergence and niche adaptation.</title>
        <authorList>
            <person name="Zhang X."/>
            <person name="Feng X."/>
            <person name="Tao J."/>
            <person name="Ma L."/>
            <person name="Xiao Y."/>
            <person name="Liang Y."/>
            <person name="Liu X."/>
            <person name="Yin H."/>
        </authorList>
    </citation>
    <scope>NUCLEOTIDE SEQUENCE [LARGE SCALE GENOMIC DNA]</scope>
    <source>
        <strain evidence="3 4">A02</strain>
    </source>
</reference>
<name>A0A1C2J4C6_ACITH</name>
<evidence type="ECO:0000313" key="4">
    <source>
        <dbReference type="Proteomes" id="UP000094893"/>
    </source>
</evidence>
<dbReference type="InterPro" id="IPR014819">
    <property type="entry name" value="PriCT_2"/>
</dbReference>